<protein>
    <submittedName>
        <fullName evidence="1">Uncharacterized protein</fullName>
    </submittedName>
</protein>
<name>A0A0P1P0H5_9BACT</name>
<dbReference type="AlphaFoldDB" id="A0A0P1P0H5"/>
<dbReference type="OrthoDB" id="428391at2"/>
<sequence>MLQEIDKNKKVSDLTVGELVEIIEDIVERKIYELVSDPDEGLELKPEVVERLKKSFEETKSGVRGIPAEEVAKKLGLNW</sequence>
<evidence type="ECO:0000313" key="2">
    <source>
        <dbReference type="Proteomes" id="UP000199197"/>
    </source>
</evidence>
<dbReference type="Proteomes" id="UP000199197">
    <property type="component" value="Unassembled WGS sequence"/>
</dbReference>
<gene>
    <name evidence="1" type="ORF">JGI23_01938</name>
</gene>
<proteinExistence type="predicted"/>
<evidence type="ECO:0000313" key="1">
    <source>
        <dbReference type="EMBL" id="CUT05333.1"/>
    </source>
</evidence>
<dbReference type="EMBL" id="CZVW01000037">
    <property type="protein sequence ID" value="CUT05333.1"/>
    <property type="molecule type" value="Genomic_DNA"/>
</dbReference>
<accession>A0A0P1P0H5</accession>
<organism evidence="1 2">
    <name type="scientific">Candidatus Chryseopegocella kryptomonas</name>
    <dbReference type="NCBI Taxonomy" id="1633643"/>
    <lineage>
        <taxon>Bacteria</taxon>
        <taxon>Pseudomonadati</taxon>
        <taxon>Candidatus Kryptoniota</taxon>
        <taxon>Candidatus Chryseopegocella</taxon>
    </lineage>
</organism>
<keyword evidence="2" id="KW-1185">Reference proteome</keyword>
<dbReference type="RefSeq" id="WP_092351148.1">
    <property type="nucleotide sequence ID" value="NZ_CZVW01000037.1"/>
</dbReference>
<reference evidence="2" key="1">
    <citation type="submission" date="2015-11" db="EMBL/GenBank/DDBJ databases">
        <authorList>
            <person name="Varghese N."/>
        </authorList>
    </citation>
    <scope>NUCLEOTIDE SEQUENCE [LARGE SCALE GENOMIC DNA]</scope>
    <source>
        <strain evidence="2">JGI-23</strain>
    </source>
</reference>